<dbReference type="OrthoDB" id="4738875at2759"/>
<dbReference type="PANTHER" id="PTHR42791">
    <property type="entry name" value="GNAT FAMILY ACETYLTRANSFERASE"/>
    <property type="match status" value="1"/>
</dbReference>
<dbReference type="InterPro" id="IPR000182">
    <property type="entry name" value="GNAT_dom"/>
</dbReference>
<dbReference type="Proteomes" id="UP000184330">
    <property type="component" value="Unassembled WGS sequence"/>
</dbReference>
<dbReference type="InterPro" id="IPR052523">
    <property type="entry name" value="Trichothecene_AcTrans"/>
</dbReference>
<sequence length="217" mass="24469">MELEITEASLLETSDLVSIHCAAWKNDDIWRPLMLDVASSDEHDWLVRGFGQRNSLPDRKVYKITDLATGELVAFTCLTTPYNLTAEQMSLVKDEEPPPQGHNSSLAVEFFEILEVAKKYGYNPKNDYHRKGTMVHPDYQRKGLGSWLTRYCNEVADKTGGKTFVVARPSSKHMFESHGFRVLGSEDLDMTKYGGNESEGKSWVLVRDPHKAGGVEN</sequence>
<dbReference type="STRING" id="576137.A0A1L7XYE1"/>
<dbReference type="PANTHER" id="PTHR42791:SF2">
    <property type="entry name" value="N-ACETYLTRANSFERASE DOMAIN-CONTAINING PROTEIN"/>
    <property type="match status" value="1"/>
</dbReference>
<dbReference type="SUPFAM" id="SSF55729">
    <property type="entry name" value="Acyl-CoA N-acyltransferases (Nat)"/>
    <property type="match status" value="1"/>
</dbReference>
<accession>A0A1L7XYE1</accession>
<dbReference type="Gene3D" id="3.40.630.30">
    <property type="match status" value="1"/>
</dbReference>
<dbReference type="EMBL" id="FJOG01000094">
    <property type="protein sequence ID" value="CZR70091.1"/>
    <property type="molecule type" value="Genomic_DNA"/>
</dbReference>
<dbReference type="CDD" id="cd04301">
    <property type="entry name" value="NAT_SF"/>
    <property type="match status" value="1"/>
</dbReference>
<organism evidence="2 3">
    <name type="scientific">Phialocephala subalpina</name>
    <dbReference type="NCBI Taxonomy" id="576137"/>
    <lineage>
        <taxon>Eukaryota</taxon>
        <taxon>Fungi</taxon>
        <taxon>Dikarya</taxon>
        <taxon>Ascomycota</taxon>
        <taxon>Pezizomycotina</taxon>
        <taxon>Leotiomycetes</taxon>
        <taxon>Helotiales</taxon>
        <taxon>Mollisiaceae</taxon>
        <taxon>Phialocephala</taxon>
        <taxon>Phialocephala fortinii species complex</taxon>
    </lineage>
</organism>
<name>A0A1L7XYE1_9HELO</name>
<dbReference type="InterPro" id="IPR016181">
    <property type="entry name" value="Acyl_CoA_acyltransferase"/>
</dbReference>
<keyword evidence="3" id="KW-1185">Reference proteome</keyword>
<gene>
    <name evidence="2" type="ORF">PAC_19992</name>
</gene>
<evidence type="ECO:0000313" key="3">
    <source>
        <dbReference type="Proteomes" id="UP000184330"/>
    </source>
</evidence>
<dbReference type="Pfam" id="PF13508">
    <property type="entry name" value="Acetyltransf_7"/>
    <property type="match status" value="1"/>
</dbReference>
<proteinExistence type="predicted"/>
<evidence type="ECO:0000259" key="1">
    <source>
        <dbReference type="PROSITE" id="PS51186"/>
    </source>
</evidence>
<evidence type="ECO:0000313" key="2">
    <source>
        <dbReference type="EMBL" id="CZR70091.1"/>
    </source>
</evidence>
<dbReference type="PROSITE" id="PS51186">
    <property type="entry name" value="GNAT"/>
    <property type="match status" value="1"/>
</dbReference>
<dbReference type="GO" id="GO:0016747">
    <property type="term" value="F:acyltransferase activity, transferring groups other than amino-acyl groups"/>
    <property type="evidence" value="ECO:0007669"/>
    <property type="project" value="InterPro"/>
</dbReference>
<feature type="domain" description="N-acetyltransferase" evidence="1">
    <location>
        <begin position="62"/>
        <end position="208"/>
    </location>
</feature>
<dbReference type="AlphaFoldDB" id="A0A1L7XYE1"/>
<protein>
    <recommendedName>
        <fullName evidence="1">N-acetyltransferase domain-containing protein</fullName>
    </recommendedName>
</protein>
<reference evidence="2 3" key="1">
    <citation type="submission" date="2016-03" db="EMBL/GenBank/DDBJ databases">
        <authorList>
            <person name="Ploux O."/>
        </authorList>
    </citation>
    <scope>NUCLEOTIDE SEQUENCE [LARGE SCALE GENOMIC DNA]</scope>
    <source>
        <strain evidence="2 3">UAMH 11012</strain>
    </source>
</reference>